<evidence type="ECO:0000313" key="2">
    <source>
        <dbReference type="Proteomes" id="UP001597403"/>
    </source>
</evidence>
<reference evidence="2" key="1">
    <citation type="journal article" date="2019" name="Int. J. Syst. Evol. Microbiol.">
        <title>The Global Catalogue of Microorganisms (GCM) 10K type strain sequencing project: providing services to taxonomists for standard genome sequencing and annotation.</title>
        <authorList>
            <consortium name="The Broad Institute Genomics Platform"/>
            <consortium name="The Broad Institute Genome Sequencing Center for Infectious Disease"/>
            <person name="Wu L."/>
            <person name="Ma J."/>
        </authorList>
    </citation>
    <scope>NUCLEOTIDE SEQUENCE [LARGE SCALE GENOMIC DNA]</scope>
    <source>
        <strain evidence="2">CGMCC 1.15067</strain>
    </source>
</reference>
<proteinExistence type="predicted"/>
<name>A0ABW4UVU7_9BACL</name>
<organism evidence="1 2">
    <name type="scientific">Paenibacillus nicotianae</name>
    <dbReference type="NCBI Taxonomy" id="1526551"/>
    <lineage>
        <taxon>Bacteria</taxon>
        <taxon>Bacillati</taxon>
        <taxon>Bacillota</taxon>
        <taxon>Bacilli</taxon>
        <taxon>Bacillales</taxon>
        <taxon>Paenibacillaceae</taxon>
        <taxon>Paenibacillus</taxon>
    </lineage>
</organism>
<gene>
    <name evidence="1" type="ORF">ACFSGI_09950</name>
</gene>
<dbReference type="EMBL" id="JBHUGF010000010">
    <property type="protein sequence ID" value="MFD1990280.1"/>
    <property type="molecule type" value="Genomic_DNA"/>
</dbReference>
<sequence>MKEMMRMNQVNMLRKEYPTYFESITNIINVLDPCGLVASGAPENEHEVLVGEVLFLIINHKEKEIKELIINAYDWYGMSINEDYTDENYPCINKAVIQIIEVASLYKQNNH</sequence>
<evidence type="ECO:0000313" key="1">
    <source>
        <dbReference type="EMBL" id="MFD1990280.1"/>
    </source>
</evidence>
<dbReference type="Proteomes" id="UP001597403">
    <property type="component" value="Unassembled WGS sequence"/>
</dbReference>
<accession>A0ABW4UVU7</accession>
<comment type="caution">
    <text evidence="1">The sequence shown here is derived from an EMBL/GenBank/DDBJ whole genome shotgun (WGS) entry which is preliminary data.</text>
</comment>
<protein>
    <submittedName>
        <fullName evidence="1">Uncharacterized protein</fullName>
    </submittedName>
</protein>
<keyword evidence="2" id="KW-1185">Reference proteome</keyword>
<dbReference type="RefSeq" id="WP_204823980.1">
    <property type="nucleotide sequence ID" value="NZ_JBHUGF010000010.1"/>
</dbReference>